<feature type="active site" description="Proton donor" evidence="3">
    <location>
        <position position="171"/>
    </location>
</feature>
<dbReference type="InterPro" id="IPR052369">
    <property type="entry name" value="UG_Glycosaminoglycan_Hydrolase"/>
</dbReference>
<comment type="similarity">
    <text evidence="2">Belongs to the glycosyl hydrolase 88 family.</text>
</comment>
<dbReference type="GO" id="GO:0052757">
    <property type="term" value="F:chondroitin hydrolase activity"/>
    <property type="evidence" value="ECO:0007669"/>
    <property type="project" value="TreeGrafter"/>
</dbReference>
<dbReference type="InterPro" id="IPR008928">
    <property type="entry name" value="6-hairpin_glycosidase_sf"/>
</dbReference>
<comment type="caution">
    <text evidence="5">The sequence shown here is derived from an EMBL/GenBank/DDBJ whole genome shotgun (WGS) entry which is preliminary data.</text>
</comment>
<feature type="binding site" evidence="4">
    <location>
        <position position="229"/>
    </location>
    <ligand>
        <name>substrate</name>
    </ligand>
</feature>
<dbReference type="PANTHER" id="PTHR36845:SF1">
    <property type="entry name" value="HYDROLASE, PUTATIVE (AFU_ORTHOLOGUE AFUA_7G05090)-RELATED"/>
    <property type="match status" value="1"/>
</dbReference>
<dbReference type="STRING" id="1691903.A9B99_15475"/>
<keyword evidence="1 5" id="KW-0378">Hydrolase</keyword>
<feature type="binding site" evidence="4">
    <location>
        <position position="107"/>
    </location>
    <ligand>
        <name>substrate</name>
    </ligand>
</feature>
<evidence type="ECO:0000313" key="6">
    <source>
        <dbReference type="Proteomes" id="UP000078225"/>
    </source>
</evidence>
<dbReference type="OrthoDB" id="428577at2"/>
<proteinExistence type="inferred from homology"/>
<dbReference type="RefSeq" id="WP_064600838.1">
    <property type="nucleotide sequence ID" value="NZ_CP134782.1"/>
</dbReference>
<dbReference type="GO" id="GO:0000272">
    <property type="term" value="P:polysaccharide catabolic process"/>
    <property type="evidence" value="ECO:0007669"/>
    <property type="project" value="TreeGrafter"/>
</dbReference>
<feature type="active site" description="Nucleophile" evidence="3">
    <location>
        <position position="107"/>
    </location>
</feature>
<protein>
    <submittedName>
        <fullName evidence="5">Glycosyl hydrolase</fullName>
    </submittedName>
</protein>
<dbReference type="InterPro" id="IPR010905">
    <property type="entry name" value="Glyco_hydro_88"/>
</dbReference>
<evidence type="ECO:0000256" key="2">
    <source>
        <dbReference type="ARBA" id="ARBA00038358"/>
    </source>
</evidence>
<gene>
    <name evidence="5" type="ORF">A9B99_15475</name>
</gene>
<accession>A0A1B7KZ04</accession>
<feature type="binding site" evidence="4">
    <location>
        <position position="243"/>
    </location>
    <ligand>
        <name>substrate</name>
    </ligand>
</feature>
<organism evidence="5 6">
    <name type="scientific">Mangrovibacter phragmitis</name>
    <dbReference type="NCBI Taxonomy" id="1691903"/>
    <lineage>
        <taxon>Bacteria</taxon>
        <taxon>Pseudomonadati</taxon>
        <taxon>Pseudomonadota</taxon>
        <taxon>Gammaproteobacteria</taxon>
        <taxon>Enterobacterales</taxon>
        <taxon>Enterobacteriaceae</taxon>
        <taxon>Mangrovibacter</taxon>
    </lineage>
</organism>
<dbReference type="EMBL" id="LYRP01000048">
    <property type="protein sequence ID" value="OAT75276.1"/>
    <property type="molecule type" value="Genomic_DNA"/>
</dbReference>
<dbReference type="SUPFAM" id="SSF48208">
    <property type="entry name" value="Six-hairpin glycosidases"/>
    <property type="match status" value="1"/>
</dbReference>
<evidence type="ECO:0000256" key="1">
    <source>
        <dbReference type="ARBA" id="ARBA00022801"/>
    </source>
</evidence>
<evidence type="ECO:0000256" key="4">
    <source>
        <dbReference type="PIRSR" id="PIRSR610905-2"/>
    </source>
</evidence>
<dbReference type="Gene3D" id="1.50.10.10">
    <property type="match status" value="1"/>
</dbReference>
<feature type="binding site" evidence="4">
    <location>
        <position position="231"/>
    </location>
    <ligand>
        <name>substrate</name>
    </ligand>
</feature>
<reference evidence="6" key="1">
    <citation type="submission" date="2016-05" db="EMBL/GenBank/DDBJ databases">
        <authorList>
            <person name="Behera P."/>
            <person name="Vaishampayan P."/>
            <person name="Singh N."/>
            <person name="Raina V."/>
            <person name="Suar M."/>
            <person name="Pattnaik A."/>
            <person name="Rastogi G."/>
        </authorList>
    </citation>
    <scope>NUCLEOTIDE SEQUENCE [LARGE SCALE GENOMIC DNA]</scope>
    <source>
        <strain evidence="6">MP23</strain>
    </source>
</reference>
<dbReference type="Proteomes" id="UP000078225">
    <property type="component" value="Unassembled WGS sequence"/>
</dbReference>
<feature type="binding site" evidence="4">
    <location>
        <position position="171"/>
    </location>
    <ligand>
        <name>substrate</name>
    </ligand>
</feature>
<evidence type="ECO:0000313" key="5">
    <source>
        <dbReference type="EMBL" id="OAT75276.1"/>
    </source>
</evidence>
<feature type="binding site" evidence="4">
    <location>
        <position position="247"/>
    </location>
    <ligand>
        <name>substrate</name>
    </ligand>
</feature>
<keyword evidence="6" id="KW-1185">Reference proteome</keyword>
<dbReference type="AlphaFoldDB" id="A0A1B7KZ04"/>
<dbReference type="InterPro" id="IPR012341">
    <property type="entry name" value="6hp_glycosidase-like_sf"/>
</dbReference>
<evidence type="ECO:0000256" key="3">
    <source>
        <dbReference type="PIRSR" id="PIRSR610905-1"/>
    </source>
</evidence>
<sequence>MSAVDATSSLFTPAQVPHEKLENALQDACCAVLNNVRRIGDRNPKIGLDNSVKYRFCPPRDWVCGFWAGQLWLAYKVTGESRLRNSAAMRLPYFKTLLNNPEWMDHDLGFQFSLSCVAQYKLTGCETSKAMALKAADTLLGRFRRVGKYLVAWNEHHELGLEQTLGRTIIDSLQNLSLLFWASESTANPVYREAALAHAHTLKKYIIREDYSTWHCFLFDPLTQQPLRGETFQGYADDSCWSRGQAWAIHGYAQLFEHTGDPQWLDTAIHLADYALAHLPHDGIPLWDYRLPAHETPWRDSSAGAVTAAGLLLIAQHCSDQIQQEHYQQAGASMLASLVDQCCLAGNPQAEGLLSEGASYVKEGLCNNMLPYGDYYYLEALMRANGYTDFFWK</sequence>
<name>A0A1B7KZ04_9ENTR</name>
<dbReference type="PANTHER" id="PTHR36845">
    <property type="entry name" value="HYDROLASE, PUTATIVE (AFU_ORTHOLOGUE AFUA_7G05090)-RELATED"/>
    <property type="match status" value="1"/>
</dbReference>
<dbReference type="Pfam" id="PF07470">
    <property type="entry name" value="Glyco_hydro_88"/>
    <property type="match status" value="1"/>
</dbReference>